<comment type="similarity">
    <text evidence="2">Belongs to the CpsC/CapA family.</text>
</comment>
<comment type="caution">
    <text evidence="10">The sequence shown here is derived from an EMBL/GenBank/DDBJ whole genome shotgun (WGS) entry which is preliminary data.</text>
</comment>
<evidence type="ECO:0000259" key="9">
    <source>
        <dbReference type="Pfam" id="PF13807"/>
    </source>
</evidence>
<dbReference type="Pfam" id="PF13807">
    <property type="entry name" value="GNVR"/>
    <property type="match status" value="1"/>
</dbReference>
<reference evidence="10 11" key="1">
    <citation type="submission" date="2017-09" db="EMBL/GenBank/DDBJ databases">
        <title>Large-scale bioinformatics analysis of Bacillus genomes uncovers conserved roles of natural products in bacterial physiology.</title>
        <authorList>
            <consortium name="Agbiome Team Llc"/>
            <person name="Bleich R.M."/>
            <person name="Grubbs K.J."/>
            <person name="Santa Maria K.C."/>
            <person name="Allen S.E."/>
            <person name="Farag S."/>
            <person name="Shank E.A."/>
            <person name="Bowers A."/>
        </authorList>
    </citation>
    <scope>NUCLEOTIDE SEQUENCE [LARGE SCALE GENOMIC DNA]</scope>
    <source>
        <strain evidence="10 11">AFS083043</strain>
    </source>
</reference>
<gene>
    <name evidence="10" type="ORF">COI93_01590</name>
</gene>
<accession>A0A2B0N226</accession>
<sequence length="213" mass="24128">MTWSDCMEQKINLSLLWNIIKNSILQIILITLFFISVSLVYVFFIVKPVYESSTQLIVNPSAQSNANVIYNEIQANLQLINTYILVLKSSAILDPVKTNLQLQESTNTLQEKIKIKNEKNTQIMSIIVQDSDPKVAQSIASEVANVFLDHSRNKMNVKNIEVLSEAKEADYPVKPNKKIYVLAAGILGVLLGIGYAIMRNKYNNKTYVMEEKK</sequence>
<evidence type="ECO:0000313" key="11">
    <source>
        <dbReference type="Proteomes" id="UP000242656"/>
    </source>
</evidence>
<evidence type="ECO:0000259" key="8">
    <source>
        <dbReference type="Pfam" id="PF02706"/>
    </source>
</evidence>
<comment type="subcellular location">
    <subcellularLocation>
        <location evidence="1">Cell membrane</location>
        <topology evidence="1">Multi-pass membrane protein</topology>
    </subcellularLocation>
</comment>
<protein>
    <submittedName>
        <fullName evidence="10">Capsular biosynthesis protein</fullName>
    </submittedName>
</protein>
<dbReference type="PANTHER" id="PTHR32309:SF13">
    <property type="entry name" value="FERRIC ENTEROBACTIN TRANSPORT PROTEIN FEPE"/>
    <property type="match status" value="1"/>
</dbReference>
<feature type="transmembrane region" description="Helical" evidence="7">
    <location>
        <begin position="24"/>
        <end position="46"/>
    </location>
</feature>
<dbReference type="InterPro" id="IPR032807">
    <property type="entry name" value="GNVR"/>
</dbReference>
<keyword evidence="5 7" id="KW-1133">Transmembrane helix</keyword>
<evidence type="ECO:0000256" key="2">
    <source>
        <dbReference type="ARBA" id="ARBA00006683"/>
    </source>
</evidence>
<keyword evidence="4 7" id="KW-0812">Transmembrane</keyword>
<evidence type="ECO:0000256" key="4">
    <source>
        <dbReference type="ARBA" id="ARBA00022692"/>
    </source>
</evidence>
<dbReference type="Proteomes" id="UP000242656">
    <property type="component" value="Unassembled WGS sequence"/>
</dbReference>
<keyword evidence="6 7" id="KW-0472">Membrane</keyword>
<keyword evidence="3" id="KW-1003">Cell membrane</keyword>
<organism evidence="10 11">
    <name type="scientific">Bacillus cereus</name>
    <dbReference type="NCBI Taxonomy" id="1396"/>
    <lineage>
        <taxon>Bacteria</taxon>
        <taxon>Bacillati</taxon>
        <taxon>Bacillota</taxon>
        <taxon>Bacilli</taxon>
        <taxon>Bacillales</taxon>
        <taxon>Bacillaceae</taxon>
        <taxon>Bacillus</taxon>
        <taxon>Bacillus cereus group</taxon>
    </lineage>
</organism>
<dbReference type="InterPro" id="IPR050445">
    <property type="entry name" value="Bact_polysacc_biosynth/exp"/>
</dbReference>
<dbReference type="AlphaFoldDB" id="A0A2B0N226"/>
<dbReference type="GO" id="GO:0005886">
    <property type="term" value="C:plasma membrane"/>
    <property type="evidence" value="ECO:0007669"/>
    <property type="project" value="UniProtKB-SubCell"/>
</dbReference>
<feature type="domain" description="Tyrosine-protein kinase G-rich" evidence="9">
    <location>
        <begin position="129"/>
        <end position="200"/>
    </location>
</feature>
<dbReference type="EMBL" id="NUWN01000006">
    <property type="protein sequence ID" value="PFK47355.1"/>
    <property type="molecule type" value="Genomic_DNA"/>
</dbReference>
<evidence type="ECO:0000256" key="3">
    <source>
        <dbReference type="ARBA" id="ARBA00022475"/>
    </source>
</evidence>
<feature type="transmembrane region" description="Helical" evidence="7">
    <location>
        <begin position="179"/>
        <end position="198"/>
    </location>
</feature>
<dbReference type="GO" id="GO:0004713">
    <property type="term" value="F:protein tyrosine kinase activity"/>
    <property type="evidence" value="ECO:0007669"/>
    <property type="project" value="TreeGrafter"/>
</dbReference>
<dbReference type="InterPro" id="IPR003856">
    <property type="entry name" value="LPS_length_determ_N"/>
</dbReference>
<evidence type="ECO:0000256" key="5">
    <source>
        <dbReference type="ARBA" id="ARBA00022989"/>
    </source>
</evidence>
<evidence type="ECO:0000256" key="6">
    <source>
        <dbReference type="ARBA" id="ARBA00023136"/>
    </source>
</evidence>
<proteinExistence type="inferred from homology"/>
<evidence type="ECO:0000256" key="7">
    <source>
        <dbReference type="SAM" id="Phobius"/>
    </source>
</evidence>
<name>A0A2B0N226_BACCE</name>
<evidence type="ECO:0000256" key="1">
    <source>
        <dbReference type="ARBA" id="ARBA00004651"/>
    </source>
</evidence>
<feature type="domain" description="Polysaccharide chain length determinant N-terminal" evidence="8">
    <location>
        <begin position="10"/>
        <end position="99"/>
    </location>
</feature>
<evidence type="ECO:0000313" key="10">
    <source>
        <dbReference type="EMBL" id="PFK47355.1"/>
    </source>
</evidence>
<dbReference type="PANTHER" id="PTHR32309">
    <property type="entry name" value="TYROSINE-PROTEIN KINASE"/>
    <property type="match status" value="1"/>
</dbReference>
<dbReference type="Pfam" id="PF02706">
    <property type="entry name" value="Wzz"/>
    <property type="match status" value="1"/>
</dbReference>